<dbReference type="EMBL" id="KN832888">
    <property type="protein sequence ID" value="KIM94826.1"/>
    <property type="molecule type" value="Genomic_DNA"/>
</dbReference>
<dbReference type="PANTHER" id="PTHR36206">
    <property type="entry name" value="ASPERCRYPTIN BIOSYNTHESIS CLUSTER-SPECIFIC TRANSCRIPTION REGULATOR ATNN-RELATED"/>
    <property type="match status" value="1"/>
</dbReference>
<dbReference type="GO" id="GO:0008270">
    <property type="term" value="F:zinc ion binding"/>
    <property type="evidence" value="ECO:0007669"/>
    <property type="project" value="InterPro"/>
</dbReference>
<dbReference type="InterPro" id="IPR001138">
    <property type="entry name" value="Zn2Cys6_DnaBD"/>
</dbReference>
<dbReference type="PANTHER" id="PTHR36206:SF12">
    <property type="entry name" value="ASPERCRYPTIN BIOSYNTHESIS CLUSTER-SPECIFIC TRANSCRIPTION REGULATOR ATNN-RELATED"/>
    <property type="match status" value="1"/>
</dbReference>
<evidence type="ECO:0000256" key="5">
    <source>
        <dbReference type="ARBA" id="ARBA00023163"/>
    </source>
</evidence>
<dbReference type="GO" id="GO:0000981">
    <property type="term" value="F:DNA-binding transcription factor activity, RNA polymerase II-specific"/>
    <property type="evidence" value="ECO:0007669"/>
    <property type="project" value="InterPro"/>
</dbReference>
<dbReference type="OrthoDB" id="2593732at2759"/>
<evidence type="ECO:0000256" key="6">
    <source>
        <dbReference type="ARBA" id="ARBA00023242"/>
    </source>
</evidence>
<dbReference type="CDD" id="cd00067">
    <property type="entry name" value="GAL4"/>
    <property type="match status" value="1"/>
</dbReference>
<dbReference type="InParanoid" id="A0A0C3GWZ9"/>
<organism evidence="7 8">
    <name type="scientific">Oidiodendron maius (strain Zn)</name>
    <dbReference type="NCBI Taxonomy" id="913774"/>
    <lineage>
        <taxon>Eukaryota</taxon>
        <taxon>Fungi</taxon>
        <taxon>Dikarya</taxon>
        <taxon>Ascomycota</taxon>
        <taxon>Pezizomycotina</taxon>
        <taxon>Leotiomycetes</taxon>
        <taxon>Leotiomycetes incertae sedis</taxon>
        <taxon>Myxotrichaceae</taxon>
        <taxon>Oidiodendron</taxon>
    </lineage>
</organism>
<keyword evidence="3" id="KW-0805">Transcription regulation</keyword>
<dbReference type="AlphaFoldDB" id="A0A0C3GWZ9"/>
<dbReference type="Pfam" id="PF11951">
    <property type="entry name" value="Fungal_trans_2"/>
    <property type="match status" value="1"/>
</dbReference>
<protein>
    <recommendedName>
        <fullName evidence="9">Zn(2)-C6 fungal-type domain-containing protein</fullName>
    </recommendedName>
</protein>
<gene>
    <name evidence="7" type="ORF">OIDMADRAFT_135229</name>
</gene>
<dbReference type="InterPro" id="IPR021858">
    <property type="entry name" value="Fun_TF"/>
</dbReference>
<evidence type="ECO:0000256" key="3">
    <source>
        <dbReference type="ARBA" id="ARBA00023015"/>
    </source>
</evidence>
<proteinExistence type="predicted"/>
<keyword evidence="2" id="KW-0862">Zinc</keyword>
<dbReference type="STRING" id="913774.A0A0C3GWZ9"/>
<dbReference type="GO" id="GO:0003677">
    <property type="term" value="F:DNA binding"/>
    <property type="evidence" value="ECO:0007669"/>
    <property type="project" value="UniProtKB-KW"/>
</dbReference>
<dbReference type="InterPro" id="IPR052360">
    <property type="entry name" value="Transcr_Regulatory_Proteins"/>
</dbReference>
<dbReference type="InterPro" id="IPR036864">
    <property type="entry name" value="Zn2-C6_fun-type_DNA-bd_sf"/>
</dbReference>
<dbReference type="SUPFAM" id="SSF57701">
    <property type="entry name" value="Zn2/Cys6 DNA-binding domain"/>
    <property type="match status" value="1"/>
</dbReference>
<keyword evidence="6" id="KW-0539">Nucleus</keyword>
<keyword evidence="8" id="KW-1185">Reference proteome</keyword>
<accession>A0A0C3GWZ9</accession>
<evidence type="ECO:0000313" key="7">
    <source>
        <dbReference type="EMBL" id="KIM94826.1"/>
    </source>
</evidence>
<dbReference type="Proteomes" id="UP000054321">
    <property type="component" value="Unassembled WGS sequence"/>
</dbReference>
<keyword evidence="1" id="KW-0479">Metal-binding</keyword>
<evidence type="ECO:0000256" key="4">
    <source>
        <dbReference type="ARBA" id="ARBA00023125"/>
    </source>
</evidence>
<reference evidence="8" key="2">
    <citation type="submission" date="2015-01" db="EMBL/GenBank/DDBJ databases">
        <title>Evolutionary Origins and Diversification of the Mycorrhizal Mutualists.</title>
        <authorList>
            <consortium name="DOE Joint Genome Institute"/>
            <consortium name="Mycorrhizal Genomics Consortium"/>
            <person name="Kohler A."/>
            <person name="Kuo A."/>
            <person name="Nagy L.G."/>
            <person name="Floudas D."/>
            <person name="Copeland A."/>
            <person name="Barry K.W."/>
            <person name="Cichocki N."/>
            <person name="Veneault-Fourrey C."/>
            <person name="LaButti K."/>
            <person name="Lindquist E.A."/>
            <person name="Lipzen A."/>
            <person name="Lundell T."/>
            <person name="Morin E."/>
            <person name="Murat C."/>
            <person name="Riley R."/>
            <person name="Ohm R."/>
            <person name="Sun H."/>
            <person name="Tunlid A."/>
            <person name="Henrissat B."/>
            <person name="Grigoriev I.V."/>
            <person name="Hibbett D.S."/>
            <person name="Martin F."/>
        </authorList>
    </citation>
    <scope>NUCLEOTIDE SEQUENCE [LARGE SCALE GENOMIC DNA]</scope>
    <source>
        <strain evidence="8">Zn</strain>
    </source>
</reference>
<evidence type="ECO:0000256" key="2">
    <source>
        <dbReference type="ARBA" id="ARBA00022833"/>
    </source>
</evidence>
<sequence>MPRVALGQRKRAYRPKTRTGCNTCKIKCDEALPYCLKCISTGRKCEGFEPQSHGNFIGSDIANISPQTLIRSPSIGFLGSEKERRSFHFFKQRTAAQLSSFFGGDFWERLLLQTTHHEPSVRHAIIALGALHERFEQDNGLVVQSDAKGWTDDFALKNYNQAIKLLNQSLSSKGQQAIDTMQGSYGPAITHVQSGMKILCEAQNGQLQNFGLETSAIPYVPMEMLEELFMRLDLQVTQMVGEGGKWQIYKVMKKYAWTRKIPPFFSSLSQARDSLVFHWHMLSYSISDVRGPTNEQIPDVFKAWQKSSIGILEKWSAALNTFLFNRGDDLTDIERKGVAVLTILKELGSTSVMLTRTMVDDQKAWDIFTPTFQRIVSLAEEIVELEYKSNSGRPTFSIDMAIVGPIFEVSCRCRDPLIRRRAITLLQTCGRTEGVWNSLLASKVAQRVLEIEEAGLTGIRTYEDIPDWARISDITPVFDHVGRKATLTYSRPGTKHSLARKTVQEVIEW</sequence>
<keyword evidence="4" id="KW-0238">DNA-binding</keyword>
<evidence type="ECO:0000256" key="1">
    <source>
        <dbReference type="ARBA" id="ARBA00022723"/>
    </source>
</evidence>
<evidence type="ECO:0000313" key="8">
    <source>
        <dbReference type="Proteomes" id="UP000054321"/>
    </source>
</evidence>
<keyword evidence="5" id="KW-0804">Transcription</keyword>
<name>A0A0C3GWZ9_OIDMZ</name>
<reference evidence="7 8" key="1">
    <citation type="submission" date="2014-04" db="EMBL/GenBank/DDBJ databases">
        <authorList>
            <consortium name="DOE Joint Genome Institute"/>
            <person name="Kuo A."/>
            <person name="Martino E."/>
            <person name="Perotto S."/>
            <person name="Kohler A."/>
            <person name="Nagy L.G."/>
            <person name="Floudas D."/>
            <person name="Copeland A."/>
            <person name="Barry K.W."/>
            <person name="Cichocki N."/>
            <person name="Veneault-Fourrey C."/>
            <person name="LaButti K."/>
            <person name="Lindquist E.A."/>
            <person name="Lipzen A."/>
            <person name="Lundell T."/>
            <person name="Morin E."/>
            <person name="Murat C."/>
            <person name="Sun H."/>
            <person name="Tunlid A."/>
            <person name="Henrissat B."/>
            <person name="Grigoriev I.V."/>
            <person name="Hibbett D.S."/>
            <person name="Martin F."/>
            <person name="Nordberg H.P."/>
            <person name="Cantor M.N."/>
            <person name="Hua S.X."/>
        </authorList>
    </citation>
    <scope>NUCLEOTIDE SEQUENCE [LARGE SCALE GENOMIC DNA]</scope>
    <source>
        <strain evidence="7 8">Zn</strain>
    </source>
</reference>
<dbReference type="HOGENOM" id="CLU_011409_6_0_1"/>
<evidence type="ECO:0008006" key="9">
    <source>
        <dbReference type="Google" id="ProtNLM"/>
    </source>
</evidence>